<accession>A0ABP9XXG6</accession>
<evidence type="ECO:0000313" key="1">
    <source>
        <dbReference type="EMBL" id="GAA5799010.1"/>
    </source>
</evidence>
<keyword evidence="2" id="KW-1185">Reference proteome</keyword>
<name>A0ABP9XXG6_9FUNG</name>
<evidence type="ECO:0000313" key="2">
    <source>
        <dbReference type="Proteomes" id="UP001476247"/>
    </source>
</evidence>
<dbReference type="EMBL" id="BAABUJ010000011">
    <property type="protein sequence ID" value="GAA5799010.1"/>
    <property type="molecule type" value="Genomic_DNA"/>
</dbReference>
<organism evidence="1 2">
    <name type="scientific">Helicostylum pulchrum</name>
    <dbReference type="NCBI Taxonomy" id="562976"/>
    <lineage>
        <taxon>Eukaryota</taxon>
        <taxon>Fungi</taxon>
        <taxon>Fungi incertae sedis</taxon>
        <taxon>Mucoromycota</taxon>
        <taxon>Mucoromycotina</taxon>
        <taxon>Mucoromycetes</taxon>
        <taxon>Mucorales</taxon>
        <taxon>Mucorineae</taxon>
        <taxon>Mucoraceae</taxon>
        <taxon>Helicostylum</taxon>
    </lineage>
</organism>
<sequence length="256" mass="28853">MLGTLWVHLGYTLGIPWVHLGYTLGTPWVHLGYTLGTPWVHLGYALGTPWVRLGYTLGTPWVHLRYALVRKPEVINIITKALVELDDEYVVGDSEWGNDTRPDLVFEPKAQMTESPLSLLNFNIPSPIVLIVCVNTLCSEIDQCVLPTSRIPSCYTFPSQVWATECFILCESSLKKCNTLPPLDPFVALGLFLTQQDNSIITSPCAGDQTVKQLHNFAMEHYQSIVGNQLHLIEVLKQVFATQDREYERLLELVNN</sequence>
<gene>
    <name evidence="1" type="ORF">HPULCUR_004419</name>
</gene>
<proteinExistence type="predicted"/>
<reference evidence="1 2" key="1">
    <citation type="submission" date="2024-04" db="EMBL/GenBank/DDBJ databases">
        <title>genome sequences of Mucor flavus KT1a and Helicostylum pulchrum KT1b strains isolation_sourced from the surface of a dry-aged beef.</title>
        <authorList>
            <person name="Toyotome T."/>
            <person name="Hosono M."/>
            <person name="Torimaru M."/>
            <person name="Fukuda K."/>
            <person name="Mikami N."/>
        </authorList>
    </citation>
    <scope>NUCLEOTIDE SEQUENCE [LARGE SCALE GENOMIC DNA]</scope>
    <source>
        <strain evidence="1 2">KT1b</strain>
    </source>
</reference>
<protein>
    <submittedName>
        <fullName evidence="1">Uncharacterized protein</fullName>
    </submittedName>
</protein>
<comment type="caution">
    <text evidence="1">The sequence shown here is derived from an EMBL/GenBank/DDBJ whole genome shotgun (WGS) entry which is preliminary data.</text>
</comment>
<dbReference type="Proteomes" id="UP001476247">
    <property type="component" value="Unassembled WGS sequence"/>
</dbReference>